<dbReference type="RefSeq" id="WP_103313828.1">
    <property type="nucleotide sequence ID" value="NZ_PPPD01000002.1"/>
</dbReference>
<dbReference type="Proteomes" id="UP000236379">
    <property type="component" value="Unassembled WGS sequence"/>
</dbReference>
<evidence type="ECO:0000313" key="1">
    <source>
        <dbReference type="EMBL" id="PNY79844.1"/>
    </source>
</evidence>
<keyword evidence="2" id="KW-1185">Reference proteome</keyword>
<sequence>MTKRVMTVHKYRLGEEPPERDYWLTRTMEERVMEVFRLRAMWGADREPMVREVTSIHRLGEKGRRAP</sequence>
<comment type="caution">
    <text evidence="1">The sequence shown here is derived from an EMBL/GenBank/DDBJ whole genome shotgun (WGS) entry which is preliminary data.</text>
</comment>
<organism evidence="1 2">
    <name type="scientific">Deinococcus koreensis</name>
    <dbReference type="NCBI Taxonomy" id="2054903"/>
    <lineage>
        <taxon>Bacteria</taxon>
        <taxon>Thermotogati</taxon>
        <taxon>Deinococcota</taxon>
        <taxon>Deinococci</taxon>
        <taxon>Deinococcales</taxon>
        <taxon>Deinococcaceae</taxon>
        <taxon>Deinococcus</taxon>
    </lineage>
</organism>
<dbReference type="OrthoDB" id="72088at2"/>
<accession>A0A2K3UTH3</accession>
<dbReference type="EMBL" id="PPPD01000002">
    <property type="protein sequence ID" value="PNY79844.1"/>
    <property type="molecule type" value="Genomic_DNA"/>
</dbReference>
<reference evidence="1 2" key="1">
    <citation type="submission" date="2018-01" db="EMBL/GenBank/DDBJ databases">
        <title>Deinococcus koreensis sp. nov., a radiation-resistant bacterium isolated from river water.</title>
        <authorList>
            <person name="Choi A."/>
        </authorList>
    </citation>
    <scope>NUCLEOTIDE SEQUENCE [LARGE SCALE GENOMIC DNA]</scope>
    <source>
        <strain evidence="1 2">SJW1-2</strain>
    </source>
</reference>
<protein>
    <submittedName>
        <fullName evidence="1">Uncharacterized protein</fullName>
    </submittedName>
</protein>
<evidence type="ECO:0000313" key="2">
    <source>
        <dbReference type="Proteomes" id="UP000236379"/>
    </source>
</evidence>
<proteinExistence type="predicted"/>
<name>A0A2K3UTH3_9DEIO</name>
<dbReference type="AlphaFoldDB" id="A0A2K3UTH3"/>
<gene>
    <name evidence="1" type="ORF">CVO96_18060</name>
</gene>